<evidence type="ECO:0000313" key="2">
    <source>
        <dbReference type="EMBL" id="TCO38865.1"/>
    </source>
</evidence>
<comment type="caution">
    <text evidence="2">The sequence shown here is derived from an EMBL/GenBank/DDBJ whole genome shotgun (WGS) entry which is preliminary data.</text>
</comment>
<dbReference type="SUPFAM" id="SSF50965">
    <property type="entry name" value="Galactose oxidase, central domain"/>
    <property type="match status" value="1"/>
</dbReference>
<protein>
    <submittedName>
        <fullName evidence="2">Putative delta-60 repeat protein</fullName>
    </submittedName>
</protein>
<evidence type="ECO:0000256" key="1">
    <source>
        <dbReference type="SAM" id="SignalP"/>
    </source>
</evidence>
<dbReference type="InterPro" id="IPR011043">
    <property type="entry name" value="Gal_Oxase/kelch_b-propeller"/>
</dbReference>
<keyword evidence="1" id="KW-0732">Signal</keyword>
<accession>A0A4R2I8H8</accession>
<feature type="signal peptide" evidence="1">
    <location>
        <begin position="1"/>
        <end position="23"/>
    </location>
</feature>
<dbReference type="OrthoDB" id="9805017at2"/>
<gene>
    <name evidence="2" type="ORF">EV148_107153</name>
</gene>
<dbReference type="Proteomes" id="UP000294862">
    <property type="component" value="Unassembled WGS sequence"/>
</dbReference>
<feature type="chain" id="PRO_5021013027" evidence="1">
    <location>
        <begin position="24"/>
        <end position="450"/>
    </location>
</feature>
<name>A0A4R2I8H8_9GAMM</name>
<reference evidence="2 3" key="1">
    <citation type="journal article" date="2015" name="Stand. Genomic Sci.">
        <title>Genomic Encyclopedia of Bacterial and Archaeal Type Strains, Phase III: the genomes of soil and plant-associated and newly described type strains.</title>
        <authorList>
            <person name="Whitman W.B."/>
            <person name="Woyke T."/>
            <person name="Klenk H.P."/>
            <person name="Zhou Y."/>
            <person name="Lilburn T.G."/>
            <person name="Beck B.J."/>
            <person name="De Vos P."/>
            <person name="Vandamme P."/>
            <person name="Eisen J.A."/>
            <person name="Garrity G."/>
            <person name="Hugenholtz P."/>
            <person name="Kyrpides N.C."/>
        </authorList>
    </citation>
    <scope>NUCLEOTIDE SEQUENCE [LARGE SCALE GENOMIC DNA]</scope>
    <source>
        <strain evidence="2 3">A3</strain>
    </source>
</reference>
<dbReference type="Pfam" id="PF17164">
    <property type="entry name" value="DUF5122"/>
    <property type="match status" value="6"/>
</dbReference>
<dbReference type="AlphaFoldDB" id="A0A4R2I8H8"/>
<dbReference type="InterPro" id="IPR013431">
    <property type="entry name" value="Delta_60_rpt"/>
</dbReference>
<evidence type="ECO:0000313" key="3">
    <source>
        <dbReference type="Proteomes" id="UP000294862"/>
    </source>
</evidence>
<keyword evidence="3" id="KW-1185">Reference proteome</keyword>
<dbReference type="EMBL" id="SLWQ01000007">
    <property type="protein sequence ID" value="TCO38865.1"/>
    <property type="molecule type" value="Genomic_DNA"/>
</dbReference>
<proteinExistence type="predicted"/>
<organism evidence="2 3">
    <name type="scientific">Dokdonella fugitiva</name>
    <dbReference type="NCBI Taxonomy" id="328517"/>
    <lineage>
        <taxon>Bacteria</taxon>
        <taxon>Pseudomonadati</taxon>
        <taxon>Pseudomonadota</taxon>
        <taxon>Gammaproteobacteria</taxon>
        <taxon>Lysobacterales</taxon>
        <taxon>Rhodanobacteraceae</taxon>
        <taxon>Dokdonella</taxon>
    </lineage>
</organism>
<dbReference type="NCBIfam" id="TIGR02608">
    <property type="entry name" value="delta_60_rpt"/>
    <property type="match status" value="6"/>
</dbReference>
<dbReference type="RefSeq" id="WP_158287464.1">
    <property type="nucleotide sequence ID" value="NZ_JACGXM010000006.1"/>
</dbReference>
<dbReference type="Gene3D" id="2.80.10.50">
    <property type="match status" value="3"/>
</dbReference>
<sequence>MRSDRHLPLLLSTTLLGFASAHAADGDPDPGFGIGGYAASGTTGYVVDAVAIRPDGRILTCGDDGFTGPGEGFVVMQFRADGTLDPTFGDQGVTHVVFDPADDTCTGIAVQPDGRIVVAGYVRSPAIPAGSLYAPAAARLTHDGAPDPDFGDGAGKRIYALRHIVNAMALQGDGKILLAGMSLAAHPYDFSVLRILADGTPDPEFGTDAQVTVSFVGTTSQDQAEAIAVDDQQRIVVAGTADAGGASAIGVVRLLPDGQPDSAFGNDGQVRAGNDALHYGAFGNALVLQRDGKIVVAGGRNSLASPFANSTAVRLQEDGSVDTTYGDQGATDIGFSPAGVPDTSFESAAIRQDDGKVVLAGVAFDADDHKYATVARLDTQGQVDASFADGGSTIIPLADAQHPSQWFSALALSDGRVVAAGFVDDESGTIGGFSGLLVRLQSDLIFFDSL</sequence>